<dbReference type="Proteomes" id="UP000663868">
    <property type="component" value="Unassembled WGS sequence"/>
</dbReference>
<organism evidence="5 6">
    <name type="scientific">Adineta steineri</name>
    <dbReference type="NCBI Taxonomy" id="433720"/>
    <lineage>
        <taxon>Eukaryota</taxon>
        <taxon>Metazoa</taxon>
        <taxon>Spiralia</taxon>
        <taxon>Gnathifera</taxon>
        <taxon>Rotifera</taxon>
        <taxon>Eurotatoria</taxon>
        <taxon>Bdelloidea</taxon>
        <taxon>Adinetida</taxon>
        <taxon>Adinetidae</taxon>
        <taxon>Adineta</taxon>
    </lineage>
</organism>
<protein>
    <submittedName>
        <fullName evidence="5">Uncharacterized protein</fullName>
    </submittedName>
</protein>
<keyword evidence="1" id="KW-0472">Membrane</keyword>
<name>A0A819KIN9_9BILA</name>
<accession>A0A819KIN9</accession>
<dbReference type="EMBL" id="CAJNON010000253">
    <property type="protein sequence ID" value="CAF1144478.1"/>
    <property type="molecule type" value="Genomic_DNA"/>
</dbReference>
<comment type="caution">
    <text evidence="5">The sequence shown here is derived from an EMBL/GenBank/DDBJ whole genome shotgun (WGS) entry which is preliminary data.</text>
</comment>
<dbReference type="EMBL" id="CAJNOE010000432">
    <property type="protein sequence ID" value="CAF1212826.1"/>
    <property type="molecule type" value="Genomic_DNA"/>
</dbReference>
<gene>
    <name evidence="3" type="ORF">IZO911_LOCUS29270</name>
    <name evidence="4" type="ORF">KXQ929_LOCUS7169</name>
    <name evidence="5" type="ORF">OKA104_LOCUS26765</name>
    <name evidence="2" type="ORF">VCS650_LOCUS22457</name>
</gene>
<evidence type="ECO:0000313" key="2">
    <source>
        <dbReference type="EMBL" id="CAF1144478.1"/>
    </source>
</evidence>
<evidence type="ECO:0000256" key="1">
    <source>
        <dbReference type="SAM" id="Phobius"/>
    </source>
</evidence>
<evidence type="ECO:0000313" key="3">
    <source>
        <dbReference type="EMBL" id="CAF1212826.1"/>
    </source>
</evidence>
<feature type="transmembrane region" description="Helical" evidence="1">
    <location>
        <begin position="6"/>
        <end position="27"/>
    </location>
</feature>
<evidence type="ECO:0000313" key="5">
    <source>
        <dbReference type="EMBL" id="CAF3947702.1"/>
    </source>
</evidence>
<proteinExistence type="predicted"/>
<keyword evidence="1" id="KW-0812">Transmembrane</keyword>
<evidence type="ECO:0000313" key="6">
    <source>
        <dbReference type="Proteomes" id="UP000663881"/>
    </source>
</evidence>
<dbReference type="Proteomes" id="UP000663881">
    <property type="component" value="Unassembled WGS sequence"/>
</dbReference>
<dbReference type="OrthoDB" id="10050868at2759"/>
<dbReference type="Proteomes" id="UP000663860">
    <property type="component" value="Unassembled WGS sequence"/>
</dbReference>
<reference evidence="5" key="1">
    <citation type="submission" date="2021-02" db="EMBL/GenBank/DDBJ databases">
        <authorList>
            <person name="Nowell W R."/>
        </authorList>
    </citation>
    <scope>NUCLEOTIDE SEQUENCE</scope>
</reference>
<dbReference type="AlphaFoldDB" id="A0A819KIN9"/>
<keyword evidence="1" id="KW-1133">Transmembrane helix</keyword>
<dbReference type="Proteomes" id="UP000663891">
    <property type="component" value="Unassembled WGS sequence"/>
</dbReference>
<dbReference type="EMBL" id="CAJOAY010002380">
    <property type="protein sequence ID" value="CAF3947702.1"/>
    <property type="molecule type" value="Genomic_DNA"/>
</dbReference>
<sequence length="94" mass="10917">MISSSYYLVFVGIAGVILFISIARYCVRQQYAQRQIMPYPMQVLVLSNRQQHQQLQQPQMCWSVPIEESPPPPYNTVVNPMDPNRNIVYLNNNS</sequence>
<dbReference type="EMBL" id="CAJOBB010000288">
    <property type="protein sequence ID" value="CAF3640520.1"/>
    <property type="molecule type" value="Genomic_DNA"/>
</dbReference>
<evidence type="ECO:0000313" key="4">
    <source>
        <dbReference type="EMBL" id="CAF3640520.1"/>
    </source>
</evidence>